<comment type="caution">
    <text evidence="1">The sequence shown here is derived from an EMBL/GenBank/DDBJ whole genome shotgun (WGS) entry which is preliminary data.</text>
</comment>
<accession>A0ACC0FS99</accession>
<dbReference type="Proteomes" id="UP001060215">
    <property type="component" value="Chromosome 13"/>
</dbReference>
<sequence>MGSLLGFRPPQFSEEVAWRPAWLQQHHVEPFDEQTTPEQKFTNISTGKDVNLLSRDEGRYNSCHLFLSGEDNSPASLAQSSENVVHFHLHLSPDGISQHTPSSLLNTSQAGRTASNNVLSVHQTEVSSAGQEEMENQFRMGYNVDVVNMPPLTSQQETSDHVCPQSPAKDEDVTINNEENGGYLKVSDINEAVELSIAASEALIIHDMVKSSPSTKSLAAAAVLEIALRVKQARLEGLEDGFHCPTEDIDEMDFLSDLDESDMADAFDDVGLSVSNLDDLCACASTISQVKDTPSSENHYGCDEGQGTPKVDCDDISVKQQSTDILDMAKHEGKDLPIEVLDFDRQRNLIDDPTFGLETFVVAAHNDSIVHLSLTANSDVPATTKAKEGVDFAMENMTSFQPQTNLNHPPHAWNNVNNERDDNLTIVSSDRFQSRWIGGWMWKKEINVHVLAEHDNAKSIPKFLVGETSYLSESADIAQDENSFVQDQDKGSHMASQSSIPKDLHNRDDEGVLFSQDVMRSCSLSLVDPLCSVVPCSISSENACSTLAENPNDEVDAGKCLRPASEYSNLNLQRTSCLNPEFVHEERQAVSIINGEGSKCTVRKQLTSLKTYSMVLPHRSAFGERDNIYCNRSFPSEYSSGLLSAKQNMGCKRGSTGLPSLDFIRKCSISREMEGNYETLVVQNPVTDLMNQKRNNDETAKDVTELQVHMEKARCSPLILSRGKRSRFQAPKEFVNDFSGEENPEHSAKQKSDSKLPQSKNLKKEQLKCKIACDAEVPARKRVRFSDTEIQLPQKKDLRKMQSSHRDCSTTRAGKRLRHSNPKFKSTVQEVKKSQSNCLAQIINRLIFRDIEFLLTGFPRQKEKETEGLIRKHGGIVLADIPSPPNLRGKRSSKLKLQKLPIVLCFRKLETTKFLYGCAVNSYILNVNWLIDSVAAGYALPRDKYMIISNHVGEKCTRIGRPLCGNNHNYIFDGVGILLHGKHSFCTRLSKVVKHGGGKVFKTLQLLVQNLNAEKISAGVIVAEDDSRVSRHLKHCASEGKIPMMPASWIINSLHSGKLLPFMENRHSSSLPRIKILDFPDSMALSEEI</sequence>
<keyword evidence="2" id="KW-1185">Reference proteome</keyword>
<reference evidence="1 2" key="1">
    <citation type="journal article" date="2022" name="Plant J.">
        <title>Chromosome-level genome of Camellia lanceoleosa provides a valuable resource for understanding genome evolution and self-incompatibility.</title>
        <authorList>
            <person name="Gong W."/>
            <person name="Xiao S."/>
            <person name="Wang L."/>
            <person name="Liao Z."/>
            <person name="Chang Y."/>
            <person name="Mo W."/>
            <person name="Hu G."/>
            <person name="Li W."/>
            <person name="Zhao G."/>
            <person name="Zhu H."/>
            <person name="Hu X."/>
            <person name="Ji K."/>
            <person name="Xiang X."/>
            <person name="Song Q."/>
            <person name="Yuan D."/>
            <person name="Jin S."/>
            <person name="Zhang L."/>
        </authorList>
    </citation>
    <scope>NUCLEOTIDE SEQUENCE [LARGE SCALE GENOMIC DNA]</scope>
    <source>
        <strain evidence="1">SQ_2022a</strain>
    </source>
</reference>
<name>A0ACC0FS99_9ERIC</name>
<evidence type="ECO:0000313" key="1">
    <source>
        <dbReference type="EMBL" id="KAI7991545.1"/>
    </source>
</evidence>
<organism evidence="1 2">
    <name type="scientific">Camellia lanceoleosa</name>
    <dbReference type="NCBI Taxonomy" id="1840588"/>
    <lineage>
        <taxon>Eukaryota</taxon>
        <taxon>Viridiplantae</taxon>
        <taxon>Streptophyta</taxon>
        <taxon>Embryophyta</taxon>
        <taxon>Tracheophyta</taxon>
        <taxon>Spermatophyta</taxon>
        <taxon>Magnoliopsida</taxon>
        <taxon>eudicotyledons</taxon>
        <taxon>Gunneridae</taxon>
        <taxon>Pentapetalae</taxon>
        <taxon>asterids</taxon>
        <taxon>Ericales</taxon>
        <taxon>Theaceae</taxon>
        <taxon>Camellia</taxon>
    </lineage>
</organism>
<proteinExistence type="predicted"/>
<evidence type="ECO:0000313" key="2">
    <source>
        <dbReference type="Proteomes" id="UP001060215"/>
    </source>
</evidence>
<dbReference type="EMBL" id="CM045770">
    <property type="protein sequence ID" value="KAI7991545.1"/>
    <property type="molecule type" value="Genomic_DNA"/>
</dbReference>
<gene>
    <name evidence="1" type="ORF">LOK49_LG12G02281</name>
</gene>
<protein>
    <submittedName>
        <fullName evidence="1">Uncharacterized protein</fullName>
    </submittedName>
</protein>